<sequence length="186" mass="20238">MLFSFRPLLILTACFLMGCATSGGGGDQHKLTYKDSEQVIVFKGSSTDPRVPEMKRVLLELEQARLEARQISTQATSVESNAAAAATARIKAVYDPNNSNPRYDPGSQAVVSPSVRAKAAAKEARWKKILADVDAQCQRVASVLRQHGIDSLRGLTYMPEMLPIGRPPRTASEQRAQVTNSSALCY</sequence>
<evidence type="ECO:0000313" key="4">
    <source>
        <dbReference type="EMBL" id="GEP43872.1"/>
    </source>
</evidence>
<keyword evidence="1" id="KW-0175">Coiled coil</keyword>
<gene>
    <name evidence="4" type="ORF">BGE01nite_31630</name>
</gene>
<evidence type="ECO:0000256" key="1">
    <source>
        <dbReference type="SAM" id="Coils"/>
    </source>
</evidence>
<name>A0A512MAW2_9BACT</name>
<evidence type="ECO:0000256" key="2">
    <source>
        <dbReference type="SAM" id="MobiDB-lite"/>
    </source>
</evidence>
<evidence type="ECO:0008006" key="6">
    <source>
        <dbReference type="Google" id="ProtNLM"/>
    </source>
</evidence>
<feature type="signal peptide" evidence="3">
    <location>
        <begin position="1"/>
        <end position="22"/>
    </location>
</feature>
<protein>
    <recommendedName>
        <fullName evidence="6">Lipoprotein</fullName>
    </recommendedName>
</protein>
<feature type="coiled-coil region" evidence="1">
    <location>
        <begin position="54"/>
        <end position="81"/>
    </location>
</feature>
<feature type="region of interest" description="Disordered" evidence="2">
    <location>
        <begin position="167"/>
        <end position="186"/>
    </location>
</feature>
<reference evidence="4 5" key="1">
    <citation type="submission" date="2019-07" db="EMBL/GenBank/DDBJ databases">
        <title>Whole genome shotgun sequence of Brevifollis gellanilyticus NBRC 108608.</title>
        <authorList>
            <person name="Hosoyama A."/>
            <person name="Uohara A."/>
            <person name="Ohji S."/>
            <person name="Ichikawa N."/>
        </authorList>
    </citation>
    <scope>NUCLEOTIDE SEQUENCE [LARGE SCALE GENOMIC DNA]</scope>
    <source>
        <strain evidence="4 5">NBRC 108608</strain>
    </source>
</reference>
<feature type="compositionally biased region" description="Polar residues" evidence="2">
    <location>
        <begin position="171"/>
        <end position="186"/>
    </location>
</feature>
<dbReference type="PROSITE" id="PS51257">
    <property type="entry name" value="PROKAR_LIPOPROTEIN"/>
    <property type="match status" value="1"/>
</dbReference>
<proteinExistence type="predicted"/>
<organism evidence="4 5">
    <name type="scientific">Brevifollis gellanilyticus</name>
    <dbReference type="NCBI Taxonomy" id="748831"/>
    <lineage>
        <taxon>Bacteria</taxon>
        <taxon>Pseudomonadati</taxon>
        <taxon>Verrucomicrobiota</taxon>
        <taxon>Verrucomicrobiia</taxon>
        <taxon>Verrucomicrobiales</taxon>
        <taxon>Verrucomicrobiaceae</taxon>
    </lineage>
</organism>
<feature type="chain" id="PRO_5022031416" description="Lipoprotein" evidence="3">
    <location>
        <begin position="23"/>
        <end position="186"/>
    </location>
</feature>
<evidence type="ECO:0000256" key="3">
    <source>
        <dbReference type="SAM" id="SignalP"/>
    </source>
</evidence>
<dbReference type="AlphaFoldDB" id="A0A512MAW2"/>
<keyword evidence="3" id="KW-0732">Signal</keyword>
<comment type="caution">
    <text evidence="4">The sequence shown here is derived from an EMBL/GenBank/DDBJ whole genome shotgun (WGS) entry which is preliminary data.</text>
</comment>
<accession>A0A512MAW2</accession>
<evidence type="ECO:0000313" key="5">
    <source>
        <dbReference type="Proteomes" id="UP000321577"/>
    </source>
</evidence>
<dbReference type="EMBL" id="BKAG01000022">
    <property type="protein sequence ID" value="GEP43872.1"/>
    <property type="molecule type" value="Genomic_DNA"/>
</dbReference>
<keyword evidence="5" id="KW-1185">Reference proteome</keyword>
<dbReference type="Proteomes" id="UP000321577">
    <property type="component" value="Unassembled WGS sequence"/>
</dbReference>